<keyword evidence="1" id="KW-0175">Coiled coil</keyword>
<dbReference type="EMBL" id="JAJATW010000010">
    <property type="protein sequence ID" value="MCB5161882.1"/>
    <property type="molecule type" value="Genomic_DNA"/>
</dbReference>
<evidence type="ECO:0000313" key="6">
    <source>
        <dbReference type="Proteomes" id="UP001139095"/>
    </source>
</evidence>
<feature type="coiled-coil region" evidence="1">
    <location>
        <begin position="63"/>
        <end position="215"/>
    </location>
</feature>
<keyword evidence="6" id="KW-1185">Reference proteome</keyword>
<organism evidence="5 6">
    <name type="scientific">Marinomonas algarum</name>
    <dbReference type="NCBI Taxonomy" id="2883105"/>
    <lineage>
        <taxon>Bacteria</taxon>
        <taxon>Pseudomonadati</taxon>
        <taxon>Pseudomonadota</taxon>
        <taxon>Gammaproteobacteria</taxon>
        <taxon>Oceanospirillales</taxon>
        <taxon>Oceanospirillaceae</taxon>
        <taxon>Marinomonas</taxon>
    </lineage>
</organism>
<evidence type="ECO:0000256" key="2">
    <source>
        <dbReference type="SAM" id="MobiDB-lite"/>
    </source>
</evidence>
<dbReference type="RefSeq" id="WP_226754248.1">
    <property type="nucleotide sequence ID" value="NZ_JAJATW010000010.1"/>
</dbReference>
<evidence type="ECO:0000256" key="3">
    <source>
        <dbReference type="SAM" id="Phobius"/>
    </source>
</evidence>
<sequence>MNVCKRMVIPITFGLALSACSTTSQQQTDAMLTGANEVSTAVQTSGQENPTAESSPSPSINNTAKLEQDIQAKNRQIDSLQQQLSKNQQRLVELNKALNQKDTLIASLQKERDQSAEALADLEAQKMQRALLESRYAALNLENDQLKNDISHLKNENQVLKQRITALESLPKSQGDYPMRYLSLLSDNTQLQQAYADLELANEANQQQLASLKKENLILGGALSDSRAQQQVLWDRIQAFEVAKDITDVLSDKAKAADAEPEERRDNTDRKNADQKSIPLDQGSTIAAYELENQRLRAELTQLQGRIARQEQALSDYQIDIVRLEAALDENANYEARWKALDNKLIQAQKDNAALSIRLNTAQEALRLRQAELSAMTDQLSRTQQSLELNENRSISIEAAIASLQSQTNASLQNIQWQLPSEMGLYDTFEILVSAEVTPSLSGQAYQAELVTDSDIQMISDRVASAVVQNGRVQWRWRVSGLNEKPDAQLNVFVTQQMNFQDQVIQRQVYRGAKTLSLVNTNLLEKYGYWGMAILFGLLGGFLIGRTNKSRKNL</sequence>
<feature type="coiled-coil region" evidence="1">
    <location>
        <begin position="286"/>
        <end position="365"/>
    </location>
</feature>
<gene>
    <name evidence="5" type="ORF">LG368_08200</name>
</gene>
<dbReference type="AlphaFoldDB" id="A0A9X1IMX8"/>
<name>A0A9X1IMX8_9GAMM</name>
<comment type="caution">
    <text evidence="5">The sequence shown here is derived from an EMBL/GenBank/DDBJ whole genome shotgun (WGS) entry which is preliminary data.</text>
</comment>
<evidence type="ECO:0008006" key="7">
    <source>
        <dbReference type="Google" id="ProtNLM"/>
    </source>
</evidence>
<evidence type="ECO:0000313" key="5">
    <source>
        <dbReference type="EMBL" id="MCB5161882.1"/>
    </source>
</evidence>
<keyword evidence="3" id="KW-1133">Transmembrane helix</keyword>
<evidence type="ECO:0000256" key="4">
    <source>
        <dbReference type="SAM" id="SignalP"/>
    </source>
</evidence>
<dbReference type="PROSITE" id="PS51257">
    <property type="entry name" value="PROKAR_LIPOPROTEIN"/>
    <property type="match status" value="1"/>
</dbReference>
<feature type="signal peptide" evidence="4">
    <location>
        <begin position="1"/>
        <end position="26"/>
    </location>
</feature>
<proteinExistence type="predicted"/>
<feature type="compositionally biased region" description="Basic and acidic residues" evidence="2">
    <location>
        <begin position="252"/>
        <end position="274"/>
    </location>
</feature>
<dbReference type="Proteomes" id="UP001139095">
    <property type="component" value="Unassembled WGS sequence"/>
</dbReference>
<feature type="region of interest" description="Disordered" evidence="2">
    <location>
        <begin position="38"/>
        <end position="62"/>
    </location>
</feature>
<protein>
    <recommendedName>
        <fullName evidence="7">Chromosome partition protein Smc</fullName>
    </recommendedName>
</protein>
<reference evidence="5" key="1">
    <citation type="submission" date="2021-10" db="EMBL/GenBank/DDBJ databases">
        <title>Marinomonas pontica sp. nov., isolated from the Black Sea.</title>
        <authorList>
            <person name="Zhao L.-H."/>
            <person name="Xue J.-H."/>
        </authorList>
    </citation>
    <scope>NUCLEOTIDE SEQUENCE</scope>
    <source>
        <strain evidence="5">E8</strain>
    </source>
</reference>
<feature type="transmembrane region" description="Helical" evidence="3">
    <location>
        <begin position="527"/>
        <end position="545"/>
    </location>
</feature>
<keyword evidence="4" id="KW-0732">Signal</keyword>
<evidence type="ECO:0000256" key="1">
    <source>
        <dbReference type="SAM" id="Coils"/>
    </source>
</evidence>
<feature type="chain" id="PRO_5040819763" description="Chromosome partition protein Smc" evidence="4">
    <location>
        <begin position="27"/>
        <end position="554"/>
    </location>
</feature>
<keyword evidence="3" id="KW-0812">Transmembrane</keyword>
<accession>A0A9X1IMX8</accession>
<feature type="region of interest" description="Disordered" evidence="2">
    <location>
        <begin position="252"/>
        <end position="279"/>
    </location>
</feature>
<keyword evidence="3" id="KW-0472">Membrane</keyword>